<gene>
    <name evidence="2" type="ordered locus">Deima_1176</name>
</gene>
<dbReference type="Proteomes" id="UP000008635">
    <property type="component" value="Chromosome"/>
</dbReference>
<evidence type="ECO:0000259" key="1">
    <source>
        <dbReference type="Pfam" id="PF14332"/>
    </source>
</evidence>
<dbReference type="AlphaFoldDB" id="E8U6Y9"/>
<dbReference type="eggNOG" id="ENOG5032ZPA">
    <property type="taxonomic scope" value="Bacteria"/>
</dbReference>
<dbReference type="RefSeq" id="WP_013556333.1">
    <property type="nucleotide sequence ID" value="NC_014958.1"/>
</dbReference>
<dbReference type="HOGENOM" id="CLU_095250_0_0_0"/>
<dbReference type="STRING" id="709986.Deima_1176"/>
<feature type="domain" description="PatA-like N-terminal" evidence="1">
    <location>
        <begin position="6"/>
        <end position="100"/>
    </location>
</feature>
<dbReference type="InterPro" id="IPR025497">
    <property type="entry name" value="PatA-like_N"/>
</dbReference>
<dbReference type="EMBL" id="CP002454">
    <property type="protein sequence ID" value="ADV66828.1"/>
    <property type="molecule type" value="Genomic_DNA"/>
</dbReference>
<evidence type="ECO:0000313" key="3">
    <source>
        <dbReference type="Proteomes" id="UP000008635"/>
    </source>
</evidence>
<evidence type="ECO:0000313" key="2">
    <source>
        <dbReference type="EMBL" id="ADV66828.1"/>
    </source>
</evidence>
<dbReference type="PANTHER" id="PTHR36304:SF4">
    <property type="entry name" value="DUF4388 DOMAIN-CONTAINING PROTEIN"/>
    <property type="match status" value="1"/>
</dbReference>
<proteinExistence type="predicted"/>
<reference evidence="2 3" key="1">
    <citation type="journal article" date="2011" name="Stand. Genomic Sci.">
        <title>Complete genome sequence of Deinococcus maricopensis type strain (LB-34).</title>
        <authorList>
            <person name="Pukall R."/>
            <person name="Zeytun A."/>
            <person name="Lucas S."/>
            <person name="Lapidus A."/>
            <person name="Hammon N."/>
            <person name="Deshpande S."/>
            <person name="Nolan M."/>
            <person name="Cheng J.F."/>
            <person name="Pitluck S."/>
            <person name="Liolios K."/>
            <person name="Pagani I."/>
            <person name="Mikhailova N."/>
            <person name="Ivanova N."/>
            <person name="Mavromatis K."/>
            <person name="Pati A."/>
            <person name="Tapia R."/>
            <person name="Han C."/>
            <person name="Goodwin L."/>
            <person name="Chen A."/>
            <person name="Palaniappan K."/>
            <person name="Land M."/>
            <person name="Hauser L."/>
            <person name="Chang Y.J."/>
            <person name="Jeffries C.D."/>
            <person name="Brambilla E.M."/>
            <person name="Rohde M."/>
            <person name="Goker M."/>
            <person name="Detter J.C."/>
            <person name="Woyke T."/>
            <person name="Bristow J."/>
            <person name="Eisen J.A."/>
            <person name="Markowitz V."/>
            <person name="Hugenholtz P."/>
            <person name="Kyrpides N.C."/>
            <person name="Klenk H.P."/>
        </authorList>
    </citation>
    <scope>NUCLEOTIDE SEQUENCE [LARGE SCALE GENOMIC DNA]</scope>
    <source>
        <strain evidence="3">DSM 21211 / LMG 22137 / NRRL B-23946 / LB-34</strain>
    </source>
</reference>
<dbReference type="Pfam" id="PF14332">
    <property type="entry name" value="DUF4388"/>
    <property type="match status" value="1"/>
</dbReference>
<keyword evidence="3" id="KW-1185">Reference proteome</keyword>
<dbReference type="KEGG" id="dmr:Deima_1176"/>
<sequence>MTPSLNLETFDVLELLFMLAHHGRTGALRVDLPDGDAFWAYLEEGQLRHVERGAQSGGAALTALLADPRGQFQFLEGVTHPHPTLQTPVEAFVMEALRDLPAPDLRFDGVARLTAPDRVNAMALSLHERDVLRDIDAARPVGELIADPVARALLGRLARLGLLVPRRTRLARLLIGVTRSVEGVALIDEVILRRWREDVARHVARIEARRDDGTVLNFPVQGSTTAGTGLLLPPDLMLRHDLRAGEAVLVRPF</sequence>
<accession>E8U6Y9</accession>
<dbReference type="PANTHER" id="PTHR36304">
    <property type="entry name" value="DOMAIN GTPASE-ACTIVATING PROTEIN, PUTATIVE-RELATED-RELATED"/>
    <property type="match status" value="1"/>
</dbReference>
<name>E8U6Y9_DEIML</name>
<protein>
    <recommendedName>
        <fullName evidence="1">PatA-like N-terminal domain-containing protein</fullName>
    </recommendedName>
</protein>
<reference evidence="3" key="2">
    <citation type="submission" date="2011-01" db="EMBL/GenBank/DDBJ databases">
        <title>The complete genome of Deinococcus maricopensis DSM 21211.</title>
        <authorList>
            <consortium name="US DOE Joint Genome Institute (JGI-PGF)"/>
            <person name="Lucas S."/>
            <person name="Copeland A."/>
            <person name="Lapidus A."/>
            <person name="Goodwin L."/>
            <person name="Pitluck S."/>
            <person name="Kyrpides N."/>
            <person name="Mavromatis K."/>
            <person name="Pagani I."/>
            <person name="Ivanova N."/>
            <person name="Ovchinnikova G."/>
            <person name="Zeytun A."/>
            <person name="Detter J.C."/>
            <person name="Han C."/>
            <person name="Land M."/>
            <person name="Hauser L."/>
            <person name="Markowitz V."/>
            <person name="Cheng J.-F."/>
            <person name="Hugenholtz P."/>
            <person name="Woyke T."/>
            <person name="Wu D."/>
            <person name="Pukall R."/>
            <person name="Gehrich-Schroeter G."/>
            <person name="Brambilla E."/>
            <person name="Klenk H.-P."/>
            <person name="Eisen J.A."/>
        </authorList>
    </citation>
    <scope>NUCLEOTIDE SEQUENCE [LARGE SCALE GENOMIC DNA]</scope>
    <source>
        <strain evidence="3">DSM 21211 / LMG 22137 / NRRL B-23946 / LB-34</strain>
    </source>
</reference>
<organism evidence="2 3">
    <name type="scientific">Deinococcus maricopensis (strain DSM 21211 / LMG 22137 / NRRL B-23946 / LB-34)</name>
    <dbReference type="NCBI Taxonomy" id="709986"/>
    <lineage>
        <taxon>Bacteria</taxon>
        <taxon>Thermotogati</taxon>
        <taxon>Deinococcota</taxon>
        <taxon>Deinococci</taxon>
        <taxon>Deinococcales</taxon>
        <taxon>Deinococcaceae</taxon>
        <taxon>Deinococcus</taxon>
    </lineage>
</organism>